<evidence type="ECO:0000256" key="3">
    <source>
        <dbReference type="ARBA" id="ARBA00023163"/>
    </source>
</evidence>
<dbReference type="AlphaFoldDB" id="A0A916QAT8"/>
<dbReference type="InterPro" id="IPR018062">
    <property type="entry name" value="HTH_AraC-typ_CS"/>
</dbReference>
<feature type="domain" description="HTH araC/xylS-type" evidence="4">
    <location>
        <begin position="176"/>
        <end position="276"/>
    </location>
</feature>
<dbReference type="Pfam" id="PF12833">
    <property type="entry name" value="HTH_18"/>
    <property type="match status" value="1"/>
</dbReference>
<dbReference type="PRINTS" id="PR00032">
    <property type="entry name" value="HTHARAC"/>
</dbReference>
<dbReference type="InterPro" id="IPR003313">
    <property type="entry name" value="AraC-bd"/>
</dbReference>
<dbReference type="Gene3D" id="2.60.120.280">
    <property type="entry name" value="Regulatory protein AraC"/>
    <property type="match status" value="1"/>
</dbReference>
<dbReference type="PANTHER" id="PTHR43280">
    <property type="entry name" value="ARAC-FAMILY TRANSCRIPTIONAL REGULATOR"/>
    <property type="match status" value="1"/>
</dbReference>
<proteinExistence type="predicted"/>
<name>A0A916QAT8_9FIRM</name>
<dbReference type="InterPro" id="IPR018060">
    <property type="entry name" value="HTH_AraC"/>
</dbReference>
<evidence type="ECO:0000313" key="5">
    <source>
        <dbReference type="EMBL" id="GFO85248.1"/>
    </source>
</evidence>
<dbReference type="RefSeq" id="WP_201310949.1">
    <property type="nucleotide sequence ID" value="NZ_BLYI01000031.1"/>
</dbReference>
<dbReference type="Gene3D" id="1.10.10.60">
    <property type="entry name" value="Homeodomain-like"/>
    <property type="match status" value="2"/>
</dbReference>
<dbReference type="GO" id="GO:0043565">
    <property type="term" value="F:sequence-specific DNA binding"/>
    <property type="evidence" value="ECO:0007669"/>
    <property type="project" value="InterPro"/>
</dbReference>
<dbReference type="InterPro" id="IPR020449">
    <property type="entry name" value="Tscrpt_reg_AraC-type_HTH"/>
</dbReference>
<dbReference type="InterPro" id="IPR037923">
    <property type="entry name" value="HTH-like"/>
</dbReference>
<dbReference type="PROSITE" id="PS00041">
    <property type="entry name" value="HTH_ARAC_FAMILY_1"/>
    <property type="match status" value="1"/>
</dbReference>
<evidence type="ECO:0000259" key="4">
    <source>
        <dbReference type="PROSITE" id="PS01124"/>
    </source>
</evidence>
<organism evidence="5 6">
    <name type="scientific">Anaerostipes butyraticus</name>
    <dbReference type="NCBI Taxonomy" id="645466"/>
    <lineage>
        <taxon>Bacteria</taxon>
        <taxon>Bacillati</taxon>
        <taxon>Bacillota</taxon>
        <taxon>Clostridia</taxon>
        <taxon>Lachnospirales</taxon>
        <taxon>Lachnospiraceae</taxon>
        <taxon>Anaerostipes</taxon>
    </lineage>
</organism>
<protein>
    <submittedName>
        <fullName evidence="5">AraC family transcriptional regulator</fullName>
    </submittedName>
</protein>
<dbReference type="EMBL" id="BLYI01000031">
    <property type="protein sequence ID" value="GFO85248.1"/>
    <property type="molecule type" value="Genomic_DNA"/>
</dbReference>
<comment type="caution">
    <text evidence="5">The sequence shown here is derived from an EMBL/GenBank/DDBJ whole genome shotgun (WGS) entry which is preliminary data.</text>
</comment>
<evidence type="ECO:0000313" key="6">
    <source>
        <dbReference type="Proteomes" id="UP000613208"/>
    </source>
</evidence>
<keyword evidence="2" id="KW-0238">DNA-binding</keyword>
<keyword evidence="6" id="KW-1185">Reference proteome</keyword>
<dbReference type="PROSITE" id="PS01124">
    <property type="entry name" value="HTH_ARAC_FAMILY_2"/>
    <property type="match status" value="1"/>
</dbReference>
<keyword evidence="3" id="KW-0804">Transcription</keyword>
<dbReference type="Pfam" id="PF02311">
    <property type="entry name" value="AraC_binding"/>
    <property type="match status" value="1"/>
</dbReference>
<gene>
    <name evidence="5" type="ORF">ANBU17_15950</name>
</gene>
<reference evidence="5" key="1">
    <citation type="submission" date="2020-06" db="EMBL/GenBank/DDBJ databases">
        <title>Characterization of fructooligosaccharide metabolism and fructooligosaccharide-degrading enzymes in human commensal butyrate producers.</title>
        <authorList>
            <person name="Tanno H."/>
            <person name="Fujii T."/>
            <person name="Hirano K."/>
            <person name="Maeno S."/>
            <person name="Tonozuka T."/>
            <person name="Sakamoto M."/>
            <person name="Ohkuma M."/>
            <person name="Tochio T."/>
            <person name="Endo A."/>
        </authorList>
    </citation>
    <scope>NUCLEOTIDE SEQUENCE</scope>
    <source>
        <strain evidence="5">JCM 17466</strain>
    </source>
</reference>
<sequence length="297" mass="34802">MYSLPHHSVGFRFSSDLSLLTLKGIGLHYIDSHDYSWNNRTRKDEHCLLQFCIDGEGSLEIDGITYSILPGDAFLIDIPGENHYYLPHHSSFWEFFYLEFTKECLPLLRKIYRSMGPVIHLSMDCSLFQQITGIYQQALNNQIQTFFDNSKIAYRFWMDLTSYVLEISRSHVTKIDTAKTYIDQNYYNEELNLDLVADHAGLSKYYLCKEFHKKYGISPGKYIREVRISQACRLLMTNTDYTMQEIAQMVGYANNNYFGKVFRAEKGISPNKYKQQTNQYDVVRAVYETPHHIKKSD</sequence>
<dbReference type="SUPFAM" id="SSF51215">
    <property type="entry name" value="Regulatory protein AraC"/>
    <property type="match status" value="1"/>
</dbReference>
<dbReference type="SMART" id="SM00342">
    <property type="entry name" value="HTH_ARAC"/>
    <property type="match status" value="1"/>
</dbReference>
<dbReference type="PANTHER" id="PTHR43280:SF2">
    <property type="entry name" value="HTH-TYPE TRANSCRIPTIONAL REGULATOR EXSA"/>
    <property type="match status" value="1"/>
</dbReference>
<accession>A0A916QAT8</accession>
<dbReference type="InterPro" id="IPR009057">
    <property type="entry name" value="Homeodomain-like_sf"/>
</dbReference>
<evidence type="ECO:0000256" key="2">
    <source>
        <dbReference type="ARBA" id="ARBA00023125"/>
    </source>
</evidence>
<dbReference type="GO" id="GO:0003700">
    <property type="term" value="F:DNA-binding transcription factor activity"/>
    <property type="evidence" value="ECO:0007669"/>
    <property type="project" value="InterPro"/>
</dbReference>
<dbReference type="Proteomes" id="UP000613208">
    <property type="component" value="Unassembled WGS sequence"/>
</dbReference>
<keyword evidence="1" id="KW-0805">Transcription regulation</keyword>
<evidence type="ECO:0000256" key="1">
    <source>
        <dbReference type="ARBA" id="ARBA00023015"/>
    </source>
</evidence>
<dbReference type="SUPFAM" id="SSF46689">
    <property type="entry name" value="Homeodomain-like"/>
    <property type="match status" value="2"/>
</dbReference>